<organism evidence="1 2">
    <name type="scientific">Floridaenema flaviceps BLCC-F50</name>
    <dbReference type="NCBI Taxonomy" id="3153642"/>
    <lineage>
        <taxon>Bacteria</taxon>
        <taxon>Bacillati</taxon>
        <taxon>Cyanobacteriota</taxon>
        <taxon>Cyanophyceae</taxon>
        <taxon>Oscillatoriophycideae</taxon>
        <taxon>Aerosakkonematales</taxon>
        <taxon>Aerosakkonemataceae</taxon>
        <taxon>Floridanema</taxon>
        <taxon>Floridanema flaviceps</taxon>
    </lineage>
</organism>
<dbReference type="RefSeq" id="WP_413261634.1">
    <property type="nucleotide sequence ID" value="NZ_JBHFNR010000019.1"/>
</dbReference>
<gene>
    <name evidence="1" type="ORF">ACE1CI_03320</name>
</gene>
<name>A0ABV4XKK9_9CYAN</name>
<reference evidence="1 2" key="1">
    <citation type="submission" date="2024-09" db="EMBL/GenBank/DDBJ databases">
        <title>Floridaenema gen nov. (Aerosakkonemataceae, Aerosakkonematales ord. nov., Cyanobacteria) from benthic tropical and subtropical fresh waters, with the description of four new species.</title>
        <authorList>
            <person name="Moretto J.A."/>
            <person name="Berthold D.E."/>
            <person name="Lefler F.W."/>
            <person name="Huang I.-S."/>
            <person name="Laughinghouse H. IV."/>
        </authorList>
    </citation>
    <scope>NUCLEOTIDE SEQUENCE [LARGE SCALE GENOMIC DNA]</scope>
    <source>
        <strain evidence="1 2">BLCC-F50</strain>
    </source>
</reference>
<dbReference type="Proteomes" id="UP001576784">
    <property type="component" value="Unassembled WGS sequence"/>
</dbReference>
<proteinExistence type="predicted"/>
<sequence>MGIKYGYSDEIKLVGQVRTNIEDLRQWCGDRINQMTLDKSSYVDGRYQLWLFHQCNLKTGEITKGYSDDRITKFSQRIYPGCNIGLLTFHGSKSGISSNGSIKPHRDHSYAIPISRSVNLGRCVFGYGDEEQNQYKLDDGDIIQFNCKVLHSVPKILTAERFSIVFWKLNQSKGYLPIH</sequence>
<evidence type="ECO:0000313" key="1">
    <source>
        <dbReference type="EMBL" id="MFB2891957.1"/>
    </source>
</evidence>
<dbReference type="EMBL" id="JBHFNR010000019">
    <property type="protein sequence ID" value="MFB2891957.1"/>
    <property type="molecule type" value="Genomic_DNA"/>
</dbReference>
<evidence type="ECO:0000313" key="2">
    <source>
        <dbReference type="Proteomes" id="UP001576784"/>
    </source>
</evidence>
<comment type="caution">
    <text evidence="1">The sequence shown here is derived from an EMBL/GenBank/DDBJ whole genome shotgun (WGS) entry which is preliminary data.</text>
</comment>
<protein>
    <submittedName>
        <fullName evidence="1">Uncharacterized protein</fullName>
    </submittedName>
</protein>
<keyword evidence="2" id="KW-1185">Reference proteome</keyword>
<accession>A0ABV4XKK9</accession>